<keyword evidence="1" id="KW-1133">Transmembrane helix</keyword>
<evidence type="ECO:0000313" key="2">
    <source>
        <dbReference type="EMBL" id="KKN04358.1"/>
    </source>
</evidence>
<keyword evidence="1" id="KW-0472">Membrane</keyword>
<comment type="caution">
    <text evidence="2">The sequence shown here is derived from an EMBL/GenBank/DDBJ whole genome shotgun (WGS) entry which is preliminary data.</text>
</comment>
<gene>
    <name evidence="2" type="ORF">LCGC14_1098370</name>
</gene>
<keyword evidence="1" id="KW-0812">Transmembrane</keyword>
<organism evidence="2">
    <name type="scientific">marine sediment metagenome</name>
    <dbReference type="NCBI Taxonomy" id="412755"/>
    <lineage>
        <taxon>unclassified sequences</taxon>
        <taxon>metagenomes</taxon>
        <taxon>ecological metagenomes</taxon>
    </lineage>
</organism>
<proteinExistence type="predicted"/>
<feature type="transmembrane region" description="Helical" evidence="1">
    <location>
        <begin position="67"/>
        <end position="90"/>
    </location>
</feature>
<reference evidence="2" key="1">
    <citation type="journal article" date="2015" name="Nature">
        <title>Complex archaea that bridge the gap between prokaryotes and eukaryotes.</title>
        <authorList>
            <person name="Spang A."/>
            <person name="Saw J.H."/>
            <person name="Jorgensen S.L."/>
            <person name="Zaremba-Niedzwiedzka K."/>
            <person name="Martijn J."/>
            <person name="Lind A.E."/>
            <person name="van Eijk R."/>
            <person name="Schleper C."/>
            <person name="Guy L."/>
            <person name="Ettema T.J."/>
        </authorList>
    </citation>
    <scope>NUCLEOTIDE SEQUENCE</scope>
</reference>
<protein>
    <submittedName>
        <fullName evidence="2">Uncharacterized protein</fullName>
    </submittedName>
</protein>
<name>A0A0F9QGE1_9ZZZZ</name>
<dbReference type="AlphaFoldDB" id="A0A0F9QGE1"/>
<sequence length="242" mass="26597">MMAIRLNPERLLGLVMFVLFLLWAFLAATGCATVEDVVIPVTAADLSNETTTTTTVPVSAGDVQGDLTVITLAGATPWTIAALVGVLLAFQARRHNTTTGALDRVIREINAAAPTEARNQIKVGVASYYECGPHGEVLIDRHERLIRCRLEKQENMTDDHYAQDTRKTGRPTGNLDPTTADEWMAKVRAWAASHPQFERVPPCCHVCGLDLPICRECGQTTPCSRSTGPYHEPIFQYERHAT</sequence>
<accession>A0A0F9QGE1</accession>
<evidence type="ECO:0000256" key="1">
    <source>
        <dbReference type="SAM" id="Phobius"/>
    </source>
</evidence>
<dbReference type="EMBL" id="LAZR01004930">
    <property type="protein sequence ID" value="KKN04358.1"/>
    <property type="molecule type" value="Genomic_DNA"/>
</dbReference>
<dbReference type="PROSITE" id="PS51257">
    <property type="entry name" value="PROKAR_LIPOPROTEIN"/>
    <property type="match status" value="1"/>
</dbReference>